<dbReference type="GO" id="GO:0006914">
    <property type="term" value="P:autophagy"/>
    <property type="evidence" value="ECO:0007669"/>
    <property type="project" value="TreeGrafter"/>
</dbReference>
<feature type="domain" description="CNH" evidence="6">
    <location>
        <begin position="15"/>
        <end position="369"/>
    </location>
</feature>
<comment type="subcellular location">
    <subcellularLocation>
        <location evidence="1">Endomembrane system</location>
        <topology evidence="1">Peripheral membrane protein</topology>
    </subcellularLocation>
</comment>
<reference evidence="8" key="1">
    <citation type="journal article" date="2018" name="Nat. Microbiol.">
        <title>Leveraging single-cell genomics to expand the fungal tree of life.</title>
        <authorList>
            <person name="Ahrendt S.R."/>
            <person name="Quandt C.A."/>
            <person name="Ciobanu D."/>
            <person name="Clum A."/>
            <person name="Salamov A."/>
            <person name="Andreopoulos B."/>
            <person name="Cheng J.F."/>
            <person name="Woyke T."/>
            <person name="Pelin A."/>
            <person name="Henrissat B."/>
            <person name="Reynolds N.K."/>
            <person name="Benny G.L."/>
            <person name="Smith M.E."/>
            <person name="James T.Y."/>
            <person name="Grigoriev I.V."/>
        </authorList>
    </citation>
    <scope>NUCLEOTIDE SEQUENCE [LARGE SCALE GENOMIC DNA]</scope>
</reference>
<dbReference type="Pfam" id="PF10366">
    <property type="entry name" value="Vps39_1"/>
    <property type="match status" value="1"/>
</dbReference>
<dbReference type="AlphaFoldDB" id="A0A4P9Y793"/>
<dbReference type="Pfam" id="PF00780">
    <property type="entry name" value="CNH"/>
    <property type="match status" value="1"/>
</dbReference>
<evidence type="ECO:0000256" key="1">
    <source>
        <dbReference type="ARBA" id="ARBA00004184"/>
    </source>
</evidence>
<keyword evidence="8" id="KW-1185">Reference proteome</keyword>
<evidence type="ECO:0000313" key="8">
    <source>
        <dbReference type="Proteomes" id="UP000267251"/>
    </source>
</evidence>
<protein>
    <submittedName>
        <fullName evidence="7">Vacuolar sorting protein 39 domain 2-domain-containing protein</fullName>
    </submittedName>
</protein>
<dbReference type="PROSITE" id="PS50236">
    <property type="entry name" value="CHCR"/>
    <property type="match status" value="1"/>
</dbReference>
<accession>A0A4P9Y793</accession>
<evidence type="ECO:0000256" key="3">
    <source>
        <dbReference type="ARBA" id="ARBA00038201"/>
    </source>
</evidence>
<dbReference type="Proteomes" id="UP000267251">
    <property type="component" value="Unassembled WGS sequence"/>
</dbReference>
<dbReference type="PANTHER" id="PTHR12894">
    <property type="entry name" value="CNH DOMAIN CONTAINING"/>
    <property type="match status" value="1"/>
</dbReference>
<sequence length="1006" mass="110823">MVNTFQVTAILEDLPVKVECIHTAKKKVYLGASSGALLVYGISTDESETKLVPQLTLTEFKKSFSRRPIEQLCVSPQLNSLLCLTDGCVNQYDLQTLTLRSTMAAPRGAHIFDVTHEMDDSVPIAVPTTVVRVAIGVKKRVWILTFRDGELAQSKDFPVTEKARCLTFRNPYTLCIGLAKEFLQMDIMSGECTDLLSSLLPPPSSSPKVGSGDNPGYRGSPHTPGSSDPQSTRVTPTTSTGGAIGSAALDAFSTALTLGGAVTMMGGITGGGSSRPTGTLCFPLGDASEGRMLTNKEAVSLVLGGGGRGDTQSIRWTGIPEEMIHVSPHLIATLPRGSGVEVRSLGTGNLMESLNLPHARFLSNCPEAPYAFAAGPENVWLLYPVPILRQVEDLMIEKEFDEAISLIHQSMDQIDEEYQDGPDGGRRKEAEVKKAFAHHLFQIGAFDKAISLFQSLNTDPAEVISLLPPEISGSLHGEGPGSPMQAKDLQEALGALIRFLTDRRRWIGRLLRQVSKDSDISPPSSIDPHLGPPTTSPSCGASPKSHDAASLTSGSYVTSGADDGPCPYTHAQLLSLAEHVDTALLRAYLMSNEALVGPLLRVANHCRVEESAKLLSDRGRYRELVDLYYGKGHHRKALQLLARLGSSQDAGPLQGVGPSIMYFQRLKSNQVDLILEFSTWILREDPESGLSIFLDDYGPVESFPRMRVVEHLEQFPPVMGIRYLEHVIRDLRDVNPECHTRLPCLYIRWIEQEMARQAGGGSDKDYNPTEMEKVDVDTLRKTLIAFLTQSLLFKPARVLSQLPSEGFEEERAIVLGRLKRFEQAVYIYVHRIKDLEKAESFCLGYATTEGNSIFLTLLKVLLKPPMSADKEEGLEDLMTPALDILNRYGAFIDSREAMKLLPKDTKIREMYPSLEKYLRASQGQGRENQIVLSLEKTRHFNTREEMAMAQARRVQITEERTCPQCFKRIGTSVFAVMPDGKVVHYSCRDRMLQALKDPLVHVESTG</sequence>
<dbReference type="InterPro" id="IPR000547">
    <property type="entry name" value="Clathrin_H-chain/VPS_repeat"/>
</dbReference>
<dbReference type="PANTHER" id="PTHR12894:SF49">
    <property type="entry name" value="VAM6_VPS39-LIKE PROTEIN"/>
    <property type="match status" value="1"/>
</dbReference>
<dbReference type="PROSITE" id="PS50219">
    <property type="entry name" value="CNH"/>
    <property type="match status" value="1"/>
</dbReference>
<dbReference type="InterPro" id="IPR001180">
    <property type="entry name" value="CNH_dom"/>
</dbReference>
<dbReference type="GO" id="GO:0000329">
    <property type="term" value="C:fungal-type vacuole membrane"/>
    <property type="evidence" value="ECO:0007669"/>
    <property type="project" value="TreeGrafter"/>
</dbReference>
<evidence type="ECO:0000259" key="6">
    <source>
        <dbReference type="PROSITE" id="PS50219"/>
    </source>
</evidence>
<dbReference type="InterPro" id="IPR019452">
    <property type="entry name" value="VPS39/TGF_beta_rcpt-assoc_1"/>
</dbReference>
<organism evidence="7 8">
    <name type="scientific">Piptocephalis cylindrospora</name>
    <dbReference type="NCBI Taxonomy" id="1907219"/>
    <lineage>
        <taxon>Eukaryota</taxon>
        <taxon>Fungi</taxon>
        <taxon>Fungi incertae sedis</taxon>
        <taxon>Zoopagomycota</taxon>
        <taxon>Zoopagomycotina</taxon>
        <taxon>Zoopagomycetes</taxon>
        <taxon>Zoopagales</taxon>
        <taxon>Piptocephalidaceae</taxon>
        <taxon>Piptocephalis</taxon>
    </lineage>
</organism>
<dbReference type="InterPro" id="IPR019453">
    <property type="entry name" value="VPS39/TGFA1_Znf"/>
</dbReference>
<dbReference type="EMBL" id="KZ987885">
    <property type="protein sequence ID" value="RKP14101.1"/>
    <property type="molecule type" value="Genomic_DNA"/>
</dbReference>
<dbReference type="GO" id="GO:0012505">
    <property type="term" value="C:endomembrane system"/>
    <property type="evidence" value="ECO:0007669"/>
    <property type="project" value="UniProtKB-SubCell"/>
</dbReference>
<evidence type="ECO:0000256" key="5">
    <source>
        <dbReference type="SAM" id="MobiDB-lite"/>
    </source>
</evidence>
<feature type="repeat" description="CHCR" evidence="4">
    <location>
        <begin position="693"/>
        <end position="870"/>
    </location>
</feature>
<feature type="compositionally biased region" description="Polar residues" evidence="5">
    <location>
        <begin position="223"/>
        <end position="240"/>
    </location>
</feature>
<dbReference type="InterPro" id="IPR032914">
    <property type="entry name" value="Vam6/VPS39/TRAP1"/>
</dbReference>
<name>A0A4P9Y793_9FUNG</name>
<dbReference type="Pfam" id="PF10367">
    <property type="entry name" value="zf-Vps39_C"/>
    <property type="match status" value="1"/>
</dbReference>
<dbReference type="GO" id="GO:0034058">
    <property type="term" value="P:endosomal vesicle fusion"/>
    <property type="evidence" value="ECO:0007669"/>
    <property type="project" value="TreeGrafter"/>
</dbReference>
<proteinExistence type="inferred from homology"/>
<evidence type="ECO:0000256" key="4">
    <source>
        <dbReference type="PROSITE-ProRule" id="PRU01006"/>
    </source>
</evidence>
<evidence type="ECO:0000256" key="2">
    <source>
        <dbReference type="ARBA" id="ARBA00023136"/>
    </source>
</evidence>
<feature type="region of interest" description="Disordered" evidence="5">
    <location>
        <begin position="516"/>
        <end position="556"/>
    </location>
</feature>
<comment type="similarity">
    <text evidence="3">Belongs to the VAM6/VPS39 family.</text>
</comment>
<dbReference type="OrthoDB" id="5325112at2759"/>
<keyword evidence="2" id="KW-0472">Membrane</keyword>
<gene>
    <name evidence="7" type="ORF">BJ684DRAFT_15557</name>
</gene>
<evidence type="ECO:0000313" key="7">
    <source>
        <dbReference type="EMBL" id="RKP14101.1"/>
    </source>
</evidence>
<dbReference type="GO" id="GO:0006886">
    <property type="term" value="P:intracellular protein transport"/>
    <property type="evidence" value="ECO:0007669"/>
    <property type="project" value="UniProtKB-UniRule"/>
</dbReference>
<feature type="region of interest" description="Disordered" evidence="5">
    <location>
        <begin position="198"/>
        <end position="240"/>
    </location>
</feature>